<keyword evidence="1" id="KW-1185">Reference proteome</keyword>
<protein>
    <submittedName>
        <fullName evidence="2">Uncharacterized protein</fullName>
    </submittedName>
</protein>
<evidence type="ECO:0000313" key="2">
    <source>
        <dbReference type="WBParaSite" id="nRc.2.0.1.t16763-RA"/>
    </source>
</evidence>
<proteinExistence type="predicted"/>
<accession>A0A915IRD2</accession>
<reference evidence="2" key="1">
    <citation type="submission" date="2022-11" db="UniProtKB">
        <authorList>
            <consortium name="WormBaseParasite"/>
        </authorList>
    </citation>
    <scope>IDENTIFICATION</scope>
</reference>
<dbReference type="WBParaSite" id="nRc.2.0.1.t16763-RA">
    <property type="protein sequence ID" value="nRc.2.0.1.t16763-RA"/>
    <property type="gene ID" value="nRc.2.0.1.g16763"/>
</dbReference>
<evidence type="ECO:0000313" key="1">
    <source>
        <dbReference type="Proteomes" id="UP000887565"/>
    </source>
</evidence>
<dbReference type="Proteomes" id="UP000887565">
    <property type="component" value="Unplaced"/>
</dbReference>
<sequence>MMNLDPKMLAEKFSFLPPEIVKHSQECPSSFDSKDNRSAEVELNVHNVTECMRTKSFMMENLLAKSPTICSQRYILGDPRLQFANIKFVQLIV</sequence>
<dbReference type="AlphaFoldDB" id="A0A915IRD2"/>
<name>A0A915IRD2_ROMCU</name>
<organism evidence="1 2">
    <name type="scientific">Romanomermis culicivorax</name>
    <name type="common">Nematode worm</name>
    <dbReference type="NCBI Taxonomy" id="13658"/>
    <lineage>
        <taxon>Eukaryota</taxon>
        <taxon>Metazoa</taxon>
        <taxon>Ecdysozoa</taxon>
        <taxon>Nematoda</taxon>
        <taxon>Enoplea</taxon>
        <taxon>Dorylaimia</taxon>
        <taxon>Mermithida</taxon>
        <taxon>Mermithoidea</taxon>
        <taxon>Mermithidae</taxon>
        <taxon>Romanomermis</taxon>
    </lineage>
</organism>